<proteinExistence type="predicted"/>
<evidence type="ECO:0000256" key="1">
    <source>
        <dbReference type="SAM" id="SignalP"/>
    </source>
</evidence>
<evidence type="ECO:0008006" key="4">
    <source>
        <dbReference type="Google" id="ProtNLM"/>
    </source>
</evidence>
<keyword evidence="3" id="KW-1185">Reference proteome</keyword>
<feature type="chain" id="PRO_5046998790" description="Lipoprotein" evidence="1">
    <location>
        <begin position="20"/>
        <end position="318"/>
    </location>
</feature>
<keyword evidence="1" id="KW-0732">Signal</keyword>
<dbReference type="PROSITE" id="PS51257">
    <property type="entry name" value="PROKAR_LIPOPROTEIN"/>
    <property type="match status" value="1"/>
</dbReference>
<name>A0ABY8R667_PARBF</name>
<gene>
    <name evidence="2" type="ORF">QJS64_08660</name>
</gene>
<evidence type="ECO:0000313" key="3">
    <source>
        <dbReference type="Proteomes" id="UP001239169"/>
    </source>
</evidence>
<dbReference type="EMBL" id="CP124685">
    <property type="protein sequence ID" value="WGX77044.1"/>
    <property type="molecule type" value="Genomic_DNA"/>
</dbReference>
<evidence type="ECO:0000313" key="2">
    <source>
        <dbReference type="EMBL" id="WGX77044.1"/>
    </source>
</evidence>
<accession>A0ABY8R667</accession>
<protein>
    <recommendedName>
        <fullName evidence="4">Lipoprotein</fullName>
    </recommendedName>
</protein>
<sequence length="318" mass="37078">MNKKISLLLSFVLIGTSLAGCSNGLTKSDEDISAKVEKVNNLDFKYDVNPKNFQVSVDVDGKKEIISEPMKERSVTNLKKKDNEISWTYPDEHINVDIKKKDNYLDVDIKSTSKEANTFTWPSVSGESYVLPINEGKFIPSNDKYWKEYLNEQIFNTIESFSMQFFSVNKSNFAATYIMKNKYNDEIKFDTKNNIKFDFTHEYPSINKNKDYGFRVYITDKNVNDVVKNYKNFVIENGEFKTLAQKAKENKNIEKLYGAPQIYFWDKSIITVDDIKWNLLRQNMDEEFINWMKELLNTKVEDGKEVSNVLDAVKIKTM</sequence>
<feature type="signal peptide" evidence="1">
    <location>
        <begin position="1"/>
        <end position="19"/>
    </location>
</feature>
<reference evidence="2 3" key="1">
    <citation type="submission" date="2023-04" db="EMBL/GenBank/DDBJ databases">
        <title>Bacteria Genome Submission.</title>
        <authorList>
            <person name="Isaac P."/>
        </authorList>
    </citation>
    <scope>NUCLEOTIDE SEQUENCE [LARGE SCALE GENOMIC DNA]</scope>
    <source>
        <strain evidence="2 3">SampleS7P1</strain>
    </source>
</reference>
<organism evidence="2 3">
    <name type="scientific">Paraclostridium bifermentans</name>
    <name type="common">Clostridium bifermentans</name>
    <dbReference type="NCBI Taxonomy" id="1490"/>
    <lineage>
        <taxon>Bacteria</taxon>
        <taxon>Bacillati</taxon>
        <taxon>Bacillota</taxon>
        <taxon>Clostridia</taxon>
        <taxon>Peptostreptococcales</taxon>
        <taxon>Peptostreptococcaceae</taxon>
        <taxon>Paraclostridium</taxon>
    </lineage>
</organism>
<dbReference type="Proteomes" id="UP001239169">
    <property type="component" value="Chromosome"/>
</dbReference>